<comment type="caution">
    <text evidence="7">The sequence shown here is derived from an EMBL/GenBank/DDBJ whole genome shotgun (WGS) entry which is preliminary data.</text>
</comment>
<dbReference type="Pfam" id="PF02133">
    <property type="entry name" value="Transp_cyt_pur"/>
    <property type="match status" value="1"/>
</dbReference>
<dbReference type="Proteomes" id="UP000607645">
    <property type="component" value="Unassembled WGS sequence"/>
</dbReference>
<keyword evidence="8" id="KW-1185">Reference proteome</keyword>
<evidence type="ECO:0000256" key="6">
    <source>
        <dbReference type="SAM" id="Phobius"/>
    </source>
</evidence>
<dbReference type="InterPro" id="IPR001248">
    <property type="entry name" value="Pur-cyt_permease"/>
</dbReference>
<dbReference type="GO" id="GO:0005886">
    <property type="term" value="C:plasma membrane"/>
    <property type="evidence" value="ECO:0007669"/>
    <property type="project" value="TreeGrafter"/>
</dbReference>
<comment type="subcellular location">
    <subcellularLocation>
        <location evidence="1">Membrane</location>
        <topology evidence="1">Multi-pass membrane protein</topology>
    </subcellularLocation>
</comment>
<dbReference type="CDD" id="cd11484">
    <property type="entry name" value="SLC-NCS1sbd_CobB-like"/>
    <property type="match status" value="1"/>
</dbReference>
<evidence type="ECO:0000313" key="8">
    <source>
        <dbReference type="Proteomes" id="UP000607645"/>
    </source>
</evidence>
<feature type="transmembrane region" description="Helical" evidence="6">
    <location>
        <begin position="32"/>
        <end position="55"/>
    </location>
</feature>
<evidence type="ECO:0000256" key="4">
    <source>
        <dbReference type="ARBA" id="ARBA00022989"/>
    </source>
</evidence>
<keyword evidence="5 6" id="KW-0472">Membrane</keyword>
<dbReference type="PANTHER" id="PTHR30569:SF0">
    <property type="entry name" value="CYTOSINE PERMEASE"/>
    <property type="match status" value="1"/>
</dbReference>
<dbReference type="InterPro" id="IPR030191">
    <property type="entry name" value="CodB"/>
</dbReference>
<dbReference type="AlphaFoldDB" id="A0A8J6JMG1"/>
<evidence type="ECO:0000256" key="5">
    <source>
        <dbReference type="ARBA" id="ARBA00023136"/>
    </source>
</evidence>
<feature type="transmembrane region" description="Helical" evidence="6">
    <location>
        <begin position="267"/>
        <end position="289"/>
    </location>
</feature>
<dbReference type="PANTHER" id="PTHR30569">
    <property type="entry name" value="CYTOSINE TRANSPORTER CODB"/>
    <property type="match status" value="1"/>
</dbReference>
<feature type="transmembrane region" description="Helical" evidence="6">
    <location>
        <begin position="373"/>
        <end position="390"/>
    </location>
</feature>
<reference evidence="7" key="1">
    <citation type="submission" date="2020-08" db="EMBL/GenBank/DDBJ databases">
        <title>Genome public.</title>
        <authorList>
            <person name="Liu C."/>
            <person name="Sun Q."/>
        </authorList>
    </citation>
    <scope>NUCLEOTIDE SEQUENCE</scope>
    <source>
        <strain evidence="7">NSJ-52</strain>
    </source>
</reference>
<gene>
    <name evidence="7" type="ORF">H8S62_13285</name>
</gene>
<accession>A0A8J6JMG1</accession>
<evidence type="ECO:0000256" key="1">
    <source>
        <dbReference type="ARBA" id="ARBA00004141"/>
    </source>
</evidence>
<dbReference type="Gene3D" id="1.10.4160.10">
    <property type="entry name" value="Hydantoin permease"/>
    <property type="match status" value="1"/>
</dbReference>
<dbReference type="RefSeq" id="WP_186919764.1">
    <property type="nucleotide sequence ID" value="NZ_JACOPQ010000011.1"/>
</dbReference>
<feature type="transmembrane region" description="Helical" evidence="6">
    <location>
        <begin position="61"/>
        <end position="82"/>
    </location>
</feature>
<organism evidence="7 8">
    <name type="scientific">Lawsonibacter faecis</name>
    <dbReference type="NCBI Taxonomy" id="2763052"/>
    <lineage>
        <taxon>Bacteria</taxon>
        <taxon>Bacillati</taxon>
        <taxon>Bacillota</taxon>
        <taxon>Clostridia</taxon>
        <taxon>Eubacteriales</taxon>
        <taxon>Oscillospiraceae</taxon>
        <taxon>Lawsonibacter</taxon>
    </lineage>
</organism>
<comment type="similarity">
    <text evidence="2">Belongs to the purine-cytosine permease (2.A.39) family.</text>
</comment>
<feature type="transmembrane region" description="Helical" evidence="6">
    <location>
        <begin position="103"/>
        <end position="120"/>
    </location>
</feature>
<feature type="transmembrane region" description="Helical" evidence="6">
    <location>
        <begin position="203"/>
        <end position="224"/>
    </location>
</feature>
<dbReference type="GO" id="GO:0015209">
    <property type="term" value="F:cytosine transmembrane transporter activity"/>
    <property type="evidence" value="ECO:0007669"/>
    <property type="project" value="InterPro"/>
</dbReference>
<keyword evidence="3 6" id="KW-0812">Transmembrane</keyword>
<feature type="transmembrane region" description="Helical" evidence="6">
    <location>
        <begin position="166"/>
        <end position="183"/>
    </location>
</feature>
<feature type="transmembrane region" description="Helical" evidence="6">
    <location>
        <begin position="132"/>
        <end position="154"/>
    </location>
</feature>
<evidence type="ECO:0000256" key="3">
    <source>
        <dbReference type="ARBA" id="ARBA00022692"/>
    </source>
</evidence>
<evidence type="ECO:0000256" key="2">
    <source>
        <dbReference type="ARBA" id="ARBA00008974"/>
    </source>
</evidence>
<name>A0A8J6JMG1_9FIRM</name>
<protein>
    <submittedName>
        <fullName evidence="7">Cytosine permease</fullName>
    </submittedName>
</protein>
<feature type="transmembrane region" description="Helical" evidence="6">
    <location>
        <begin position="310"/>
        <end position="329"/>
    </location>
</feature>
<proteinExistence type="inferred from homology"/>
<feature type="transmembrane region" description="Helical" evidence="6">
    <location>
        <begin position="236"/>
        <end position="261"/>
    </location>
</feature>
<dbReference type="EMBL" id="JACOPQ010000011">
    <property type="protein sequence ID" value="MBC5737979.1"/>
    <property type="molecule type" value="Genomic_DNA"/>
</dbReference>
<feature type="transmembrane region" description="Helical" evidence="6">
    <location>
        <begin position="335"/>
        <end position="361"/>
    </location>
</feature>
<sequence length="428" mass="45510">MKDQSKNANPAPKTEFDDVAVPLSARKSTFSLLMISFGYVFVATTMEIGGNIFGAMHFGEAMLVTVIGCAILAALAITMGIISQKTGLNFCLLSRYSFGEAGNWVMVFIVAFTSMGWFAVDAGLVGQTVHALFPTVPPMAAALVCVVICTLVALKGIKALSILADIAVPVVIVFGVISIVLSLKSTGGLSGLAANSTSDGSFTFNAAVVACVGIYAQAAVMFTPDIMRFAKSKKSAVWIMLLSLMIANPFVLLIGGFGAAATGEYDIAFILAAQGLLAPSFIALMLNMLSTMNGCVYTGTLAVTSSVPKFARWKLVLAFGVITFILTGFDIFNHFITFISTLTNTIPPLAGVFLYDFIFTYRDRYPALERSSFPKANIASFIAWLCSIAVSYCVPWGLSIVNAVVTAFVVKLLFDKVFKLNNAVKAAD</sequence>
<evidence type="ECO:0000313" key="7">
    <source>
        <dbReference type="EMBL" id="MBC5737979.1"/>
    </source>
</evidence>
<keyword evidence="4 6" id="KW-1133">Transmembrane helix</keyword>